<evidence type="ECO:0000256" key="2">
    <source>
        <dbReference type="ARBA" id="ARBA00023002"/>
    </source>
</evidence>
<dbReference type="EMBL" id="WJXW01000008">
    <property type="protein sequence ID" value="KAF9733531.1"/>
    <property type="molecule type" value="Genomic_DNA"/>
</dbReference>
<dbReference type="InterPro" id="IPR002347">
    <property type="entry name" value="SDR_fam"/>
</dbReference>
<keyword evidence="2" id="KW-0560">Oxidoreductase</keyword>
<dbReference type="OrthoDB" id="5336600at2759"/>
<dbReference type="PANTHER" id="PTHR43669:SF3">
    <property type="entry name" value="ALCOHOL DEHYDROGENASE, PUTATIVE (AFU_ORTHOLOGUE AFUA_3G03445)-RELATED"/>
    <property type="match status" value="1"/>
</dbReference>
<dbReference type="InterPro" id="IPR036291">
    <property type="entry name" value="NAD(P)-bd_dom_sf"/>
</dbReference>
<comment type="similarity">
    <text evidence="1">Belongs to the short-chain dehydrogenases/reductases (SDR) family.</text>
</comment>
<sequence length="237" mass="25708">MAPVRTIVTFGAGPGIGNHVSAEFASHGFNHVILLARNEQRLSNQDAPFVFKASPNVKLDTLPLDLSDTPSIPGVLKKIDDLTQGEDLEVVFFNAARIKPSGVLDVSIEEIEEDFKRADETRTINVSLYIIAQWAIPRLQQLKKTNSSSKPSLLVTNSFLPRVPIPQLLSLSLAKAGQRNMMHAFNLAFGESGVHAGLINVGGVVAPESKNLNPKNIAKRAFAFFEAGEGLDVDINE</sequence>
<reference evidence="3" key="1">
    <citation type="journal article" date="2020" name="Mol. Plant Microbe Interact.">
        <title>Genome Sequence of the Biocontrol Agent Coniothyrium minitans strain Conio (IMI 134523).</title>
        <authorList>
            <person name="Patel D."/>
            <person name="Shittu T.A."/>
            <person name="Baroncelli R."/>
            <person name="Muthumeenakshi S."/>
            <person name="Osborne T.H."/>
            <person name="Janganan T.K."/>
            <person name="Sreenivasaprasad S."/>
        </authorList>
    </citation>
    <scope>NUCLEOTIDE SEQUENCE</scope>
    <source>
        <strain evidence="3">Conio</strain>
    </source>
</reference>
<evidence type="ECO:0000256" key="1">
    <source>
        <dbReference type="ARBA" id="ARBA00006484"/>
    </source>
</evidence>
<dbReference type="GO" id="GO:0016491">
    <property type="term" value="F:oxidoreductase activity"/>
    <property type="evidence" value="ECO:0007669"/>
    <property type="project" value="UniProtKB-KW"/>
</dbReference>
<organism evidence="3 4">
    <name type="scientific">Paraphaeosphaeria minitans</name>
    <dbReference type="NCBI Taxonomy" id="565426"/>
    <lineage>
        <taxon>Eukaryota</taxon>
        <taxon>Fungi</taxon>
        <taxon>Dikarya</taxon>
        <taxon>Ascomycota</taxon>
        <taxon>Pezizomycotina</taxon>
        <taxon>Dothideomycetes</taxon>
        <taxon>Pleosporomycetidae</taxon>
        <taxon>Pleosporales</taxon>
        <taxon>Massarineae</taxon>
        <taxon>Didymosphaeriaceae</taxon>
        <taxon>Paraphaeosphaeria</taxon>
    </lineage>
</organism>
<name>A0A9P6GE51_9PLEO</name>
<dbReference type="AlphaFoldDB" id="A0A9P6GE51"/>
<proteinExistence type="inferred from homology"/>
<dbReference type="Pfam" id="PF00106">
    <property type="entry name" value="adh_short"/>
    <property type="match status" value="1"/>
</dbReference>
<dbReference type="Gene3D" id="3.40.50.720">
    <property type="entry name" value="NAD(P)-binding Rossmann-like Domain"/>
    <property type="match status" value="1"/>
</dbReference>
<keyword evidence="4" id="KW-1185">Reference proteome</keyword>
<comment type="caution">
    <text evidence="3">The sequence shown here is derived from an EMBL/GenBank/DDBJ whole genome shotgun (WGS) entry which is preliminary data.</text>
</comment>
<dbReference type="PANTHER" id="PTHR43669">
    <property type="entry name" value="5-KETO-D-GLUCONATE 5-REDUCTASE"/>
    <property type="match status" value="1"/>
</dbReference>
<gene>
    <name evidence="3" type="ORF">PMIN01_07874</name>
</gene>
<protein>
    <submittedName>
        <fullName evidence="3">Short-chain dehydrogenase reductase sdr</fullName>
    </submittedName>
</protein>
<accession>A0A9P6GE51</accession>
<dbReference type="Proteomes" id="UP000756921">
    <property type="component" value="Unassembled WGS sequence"/>
</dbReference>
<evidence type="ECO:0000313" key="3">
    <source>
        <dbReference type="EMBL" id="KAF9733531.1"/>
    </source>
</evidence>
<evidence type="ECO:0000313" key="4">
    <source>
        <dbReference type="Proteomes" id="UP000756921"/>
    </source>
</evidence>
<dbReference type="SUPFAM" id="SSF51735">
    <property type="entry name" value="NAD(P)-binding Rossmann-fold domains"/>
    <property type="match status" value="1"/>
</dbReference>